<dbReference type="GO" id="GO:0003677">
    <property type="term" value="F:DNA binding"/>
    <property type="evidence" value="ECO:0007669"/>
    <property type="project" value="InterPro"/>
</dbReference>
<dbReference type="SUPFAM" id="SSF56349">
    <property type="entry name" value="DNA breaking-rejoining enzymes"/>
    <property type="match status" value="1"/>
</dbReference>
<dbReference type="AlphaFoldDB" id="A0A7S9QBT6"/>
<gene>
    <name evidence="2" type="ORF">I0K15_15740</name>
</gene>
<evidence type="ECO:0000256" key="1">
    <source>
        <dbReference type="ARBA" id="ARBA00023172"/>
    </source>
</evidence>
<dbReference type="InterPro" id="IPR013762">
    <property type="entry name" value="Integrase-like_cat_sf"/>
</dbReference>
<proteinExistence type="predicted"/>
<reference evidence="2 3" key="1">
    <citation type="submission" date="2020-11" db="EMBL/GenBank/DDBJ databases">
        <title>Description of Pontivivens ytuae sp. nov. isolated from deep sea sediment of Mariana Trench.</title>
        <authorList>
            <person name="Wang Z."/>
            <person name="Sun Q.-L."/>
            <person name="Xu X.-D."/>
            <person name="Tang Y.-Z."/>
            <person name="Zhang J."/>
        </authorList>
    </citation>
    <scope>NUCLEOTIDE SEQUENCE [LARGE SCALE GENOMIC DNA]</scope>
    <source>
        <strain evidence="2 3">MT2928</strain>
    </source>
</reference>
<dbReference type="RefSeq" id="WP_196102439.1">
    <property type="nucleotide sequence ID" value="NZ_CP064942.1"/>
</dbReference>
<organism evidence="2 3">
    <name type="scientific">Pontivivens ytuae</name>
    <dbReference type="NCBI Taxonomy" id="2789856"/>
    <lineage>
        <taxon>Bacteria</taxon>
        <taxon>Pseudomonadati</taxon>
        <taxon>Pseudomonadota</taxon>
        <taxon>Alphaproteobacteria</taxon>
        <taxon>Rhodobacterales</taxon>
        <taxon>Paracoccaceae</taxon>
        <taxon>Pontivivens</taxon>
    </lineage>
</organism>
<sequence>MKYHTPRPTLADVLHWAETTGKPQDPIRELRRIPARLGLLDADLAALPADPVAFNRNIAGRPGAAFPRARNVGAACARADSRVRGLLRQYLDVWGLTAAADPRDRAAWTALADIIAANEGPPRTGRRWNTGRHRTLSVLRARCRCAPADVTQEEINRISGEATAEDRRSLRKAVQFLNGLRDDLLEIPELAAHLPAERLHVPAGSSRARRIDWSTLPASFRAAFDAAASAAVAGEDDHGEALLARLEAGEDPEYVMAEADRSAAKMRSLRKPDAARTRYRETVSWLLRAWEDEGGDPAELRDLGELTTRTVIEAAIRSQIARSDAAPDLKNALDSDTLKLRLANLSAFARHGLNDRSVPAIVELLKSKHLDKPRARRRVARETGVVAEVDAIAALLHGSPAVAARWVRAPELIARSAEDAIRMARAAGSPSREVTALRQYGAAVAAAMQLSRPLRPSCLRLTRIASREEVPANLIRTPAPRKAPRFEFRYESWETKTERAVTLDVASRDAQILKTWLELHRPRFIELTGRGHDNVYLFPGEGCPRRDSGDPVRLPSGVYAPSSFLALWRAGASVVGLDVTPHRMRHVVAILVLALRPGAYGLVSTILCNTEEVARRHYGRDDGKAVSQALRDALLAHHPDLLRRHRWTAS</sequence>
<dbReference type="Proteomes" id="UP000594800">
    <property type="component" value="Chromosome"/>
</dbReference>
<keyword evidence="3" id="KW-1185">Reference proteome</keyword>
<dbReference type="KEGG" id="poz:I0K15_15740"/>
<evidence type="ECO:0000313" key="2">
    <source>
        <dbReference type="EMBL" id="QPH53228.1"/>
    </source>
</evidence>
<accession>A0A7S9QBT6</accession>
<dbReference type="EMBL" id="CP064942">
    <property type="protein sequence ID" value="QPH53228.1"/>
    <property type="molecule type" value="Genomic_DNA"/>
</dbReference>
<dbReference type="GO" id="GO:0006310">
    <property type="term" value="P:DNA recombination"/>
    <property type="evidence" value="ECO:0007669"/>
    <property type="project" value="UniProtKB-KW"/>
</dbReference>
<evidence type="ECO:0000313" key="3">
    <source>
        <dbReference type="Proteomes" id="UP000594800"/>
    </source>
</evidence>
<dbReference type="InterPro" id="IPR011010">
    <property type="entry name" value="DNA_brk_join_enz"/>
</dbReference>
<protein>
    <submittedName>
        <fullName evidence="2">Uncharacterized protein</fullName>
    </submittedName>
</protein>
<keyword evidence="1" id="KW-0233">DNA recombination</keyword>
<dbReference type="Gene3D" id="1.10.443.10">
    <property type="entry name" value="Intergrase catalytic core"/>
    <property type="match status" value="1"/>
</dbReference>
<dbReference type="GO" id="GO:0015074">
    <property type="term" value="P:DNA integration"/>
    <property type="evidence" value="ECO:0007669"/>
    <property type="project" value="InterPro"/>
</dbReference>
<name>A0A7S9QBT6_9RHOB</name>